<gene>
    <name evidence="1" type="ORF">HNQ38_001297</name>
</gene>
<evidence type="ECO:0000313" key="1">
    <source>
        <dbReference type="EMBL" id="MBB5143209.1"/>
    </source>
</evidence>
<keyword evidence="1" id="KW-0238">DNA-binding</keyword>
<dbReference type="Proteomes" id="UP000539075">
    <property type="component" value="Unassembled WGS sequence"/>
</dbReference>
<evidence type="ECO:0000313" key="2">
    <source>
        <dbReference type="Proteomes" id="UP000539075"/>
    </source>
</evidence>
<sequence length="91" mass="10609">MAYAVINLSEPGTDNGELHFEVCDGDFSFHFTDENKADEFCKLLNVLLASKRYSDIFDLWNAMQEKNLEYFMKKNKQYFSECANKSNTDTK</sequence>
<dbReference type="GO" id="GO:0003677">
    <property type="term" value="F:DNA binding"/>
    <property type="evidence" value="ECO:0007669"/>
    <property type="project" value="UniProtKB-KW"/>
</dbReference>
<accession>A0A7W8FE01</accession>
<dbReference type="RefSeq" id="WP_183718553.1">
    <property type="nucleotide sequence ID" value="NZ_JACHGO010000003.1"/>
</dbReference>
<dbReference type="AlphaFoldDB" id="A0A7W8FE01"/>
<keyword evidence="2" id="KW-1185">Reference proteome</keyword>
<protein>
    <submittedName>
        <fullName evidence="1">DsDNA-binding SOS-regulon protein</fullName>
    </submittedName>
</protein>
<proteinExistence type="predicted"/>
<dbReference type="EMBL" id="JACHGO010000003">
    <property type="protein sequence ID" value="MBB5143209.1"/>
    <property type="molecule type" value="Genomic_DNA"/>
</dbReference>
<comment type="caution">
    <text evidence="1">The sequence shown here is derived from an EMBL/GenBank/DDBJ whole genome shotgun (WGS) entry which is preliminary data.</text>
</comment>
<name>A0A7W8FE01_9BACT</name>
<organism evidence="1 2">
    <name type="scientific">Desulfovibrio intestinalis</name>
    <dbReference type="NCBI Taxonomy" id="58621"/>
    <lineage>
        <taxon>Bacteria</taxon>
        <taxon>Pseudomonadati</taxon>
        <taxon>Thermodesulfobacteriota</taxon>
        <taxon>Desulfovibrionia</taxon>
        <taxon>Desulfovibrionales</taxon>
        <taxon>Desulfovibrionaceae</taxon>
        <taxon>Desulfovibrio</taxon>
    </lineage>
</organism>
<reference evidence="1 2" key="1">
    <citation type="submission" date="2020-08" db="EMBL/GenBank/DDBJ databases">
        <title>Genomic Encyclopedia of Type Strains, Phase IV (KMG-IV): sequencing the most valuable type-strain genomes for metagenomic binning, comparative biology and taxonomic classification.</title>
        <authorList>
            <person name="Goeker M."/>
        </authorList>
    </citation>
    <scope>NUCLEOTIDE SEQUENCE [LARGE SCALE GENOMIC DNA]</scope>
    <source>
        <strain evidence="1 2">DSM 11275</strain>
    </source>
</reference>